<reference evidence="2 3" key="1">
    <citation type="submission" date="2021-05" db="EMBL/GenBank/DDBJ databases">
        <title>Novel Bacillus species.</title>
        <authorList>
            <person name="Liu G."/>
        </authorList>
    </citation>
    <scope>NUCLEOTIDE SEQUENCE [LARGE SCALE GENOMIC DNA]</scope>
    <source>
        <strain evidence="2 3">FJAT-49682</strain>
    </source>
</reference>
<evidence type="ECO:0000313" key="2">
    <source>
        <dbReference type="EMBL" id="MBS4224436.1"/>
    </source>
</evidence>
<dbReference type="Proteomes" id="UP000676456">
    <property type="component" value="Unassembled WGS sequence"/>
</dbReference>
<protein>
    <submittedName>
        <fullName evidence="2">DUF2339 domain-containing protein</fullName>
    </submittedName>
</protein>
<feature type="transmembrane region" description="Helical" evidence="1">
    <location>
        <begin position="86"/>
        <end position="105"/>
    </location>
</feature>
<feature type="transmembrane region" description="Helical" evidence="1">
    <location>
        <begin position="216"/>
        <end position="235"/>
    </location>
</feature>
<feature type="transmembrane region" description="Helical" evidence="1">
    <location>
        <begin position="57"/>
        <end position="74"/>
    </location>
</feature>
<feature type="transmembrane region" description="Helical" evidence="1">
    <location>
        <begin position="363"/>
        <end position="381"/>
    </location>
</feature>
<keyword evidence="1" id="KW-0812">Transmembrane</keyword>
<name>A0A942UN09_9BACI</name>
<keyword evidence="3" id="KW-1185">Reference proteome</keyword>
<dbReference type="PANTHER" id="PTHR38434">
    <property type="entry name" value="BLL2549 PROTEIN"/>
    <property type="match status" value="1"/>
</dbReference>
<proteinExistence type="predicted"/>
<feature type="transmembrane region" description="Helical" evidence="1">
    <location>
        <begin position="295"/>
        <end position="312"/>
    </location>
</feature>
<dbReference type="EMBL" id="JAGYPN010000004">
    <property type="protein sequence ID" value="MBS4224436.1"/>
    <property type="molecule type" value="Genomic_DNA"/>
</dbReference>
<dbReference type="PANTHER" id="PTHR38434:SF1">
    <property type="entry name" value="BLL2549 PROTEIN"/>
    <property type="match status" value="1"/>
</dbReference>
<sequence length="529" mass="59945">MESKPSLEERVQHLENRVRHLEKKLDIISPDSKETLTVNPSKLQKSIEWDVLIFHKILPRLFILVFIIGVLWGFKAASDYGFLTENVKVALGYFVAAALIFLGMLQLKQKRTVLGQVLLGGSIPILMLTTFAMHQLYDITGPEFSFILNVLWIGLGLYFTFKYKSQGIGIVSSVGGVFVPFLIESTSPNIPVFVFYETILYVFFIWLALRQRYTILYYVSAVFLNIALLLFFITVNIPEEYKWISVSPIIFQQFALLSGFLKSHHFLKQQAYTLCSSIILTSLWVQAAFTDKESSIVFAAIALLYAACYYLNITDVKRAPIYIANGLIGFLLFVEMLADNLTPEVLIGSSIVYMFVSKKYKSFFHALLSGFTYIIAFFLVFDKSITAWISWEMLHWTVFIAATGYALHFLVSTKKKDGRIIYNFGVPYLAILLLMFTTLLSELLAGNAGENTERFIMSTLWIAIAVLFMVLSRPLSIRQGKYVGAGILFFTLAKIIIVDIPFVSIAVRAMMFILLGIVGLIVSRAYDKK</sequence>
<keyword evidence="1" id="KW-0472">Membrane</keyword>
<dbReference type="RefSeq" id="WP_213099499.1">
    <property type="nucleotide sequence ID" value="NZ_JAGYPH010000004.1"/>
</dbReference>
<feature type="transmembrane region" description="Helical" evidence="1">
    <location>
        <begin position="455"/>
        <end position="471"/>
    </location>
</feature>
<feature type="transmembrane region" description="Helical" evidence="1">
    <location>
        <begin position="189"/>
        <end position="209"/>
    </location>
</feature>
<feature type="transmembrane region" description="Helical" evidence="1">
    <location>
        <begin position="143"/>
        <end position="160"/>
    </location>
</feature>
<accession>A0A942UN09</accession>
<gene>
    <name evidence="2" type="ORF">KHA91_17140</name>
</gene>
<organism evidence="2 3">
    <name type="scientific">Lederbergia citrea</name>
    <dbReference type="NCBI Taxonomy" id="2833581"/>
    <lineage>
        <taxon>Bacteria</taxon>
        <taxon>Bacillati</taxon>
        <taxon>Bacillota</taxon>
        <taxon>Bacilli</taxon>
        <taxon>Bacillales</taxon>
        <taxon>Bacillaceae</taxon>
        <taxon>Lederbergia</taxon>
    </lineage>
</organism>
<dbReference type="AlphaFoldDB" id="A0A942UN09"/>
<keyword evidence="1" id="KW-1133">Transmembrane helix</keyword>
<feature type="transmembrane region" description="Helical" evidence="1">
    <location>
        <begin position="393"/>
        <end position="411"/>
    </location>
</feature>
<evidence type="ECO:0000256" key="1">
    <source>
        <dbReference type="SAM" id="Phobius"/>
    </source>
</evidence>
<feature type="transmembrane region" description="Helical" evidence="1">
    <location>
        <begin position="167"/>
        <end position="183"/>
    </location>
</feature>
<dbReference type="InterPro" id="IPR019286">
    <property type="entry name" value="DUF2339_TM"/>
</dbReference>
<dbReference type="Pfam" id="PF10101">
    <property type="entry name" value="DUF2339"/>
    <property type="match status" value="1"/>
</dbReference>
<feature type="transmembrane region" description="Helical" evidence="1">
    <location>
        <begin position="509"/>
        <end position="526"/>
    </location>
</feature>
<feature type="transmembrane region" description="Helical" evidence="1">
    <location>
        <begin position="117"/>
        <end position="137"/>
    </location>
</feature>
<comment type="caution">
    <text evidence="2">The sequence shown here is derived from an EMBL/GenBank/DDBJ whole genome shotgun (WGS) entry which is preliminary data.</text>
</comment>
<feature type="transmembrane region" description="Helical" evidence="1">
    <location>
        <begin position="483"/>
        <end position="503"/>
    </location>
</feature>
<feature type="transmembrane region" description="Helical" evidence="1">
    <location>
        <begin position="420"/>
        <end position="440"/>
    </location>
</feature>
<evidence type="ECO:0000313" key="3">
    <source>
        <dbReference type="Proteomes" id="UP000676456"/>
    </source>
</evidence>